<feature type="domain" description="Calmodulin-binding" evidence="2">
    <location>
        <begin position="279"/>
        <end position="389"/>
    </location>
</feature>
<feature type="region of interest" description="Disordered" evidence="1">
    <location>
        <begin position="323"/>
        <end position="359"/>
    </location>
</feature>
<evidence type="ECO:0000259" key="2">
    <source>
        <dbReference type="SMART" id="SM01054"/>
    </source>
</evidence>
<dbReference type="AlphaFoldDB" id="A0ABD1GKL3"/>
<dbReference type="PANTHER" id="PTHR33349">
    <property type="entry name" value="EMB|CAB62594.1"/>
    <property type="match status" value="1"/>
</dbReference>
<sequence>MATRRRDAIPGKEKATPSPQTGTAKRGAVNQISPKPKVSTAPLKQTRPVASRTPTTNVSKPQTRKLVTATKPAQTRTKPLDNKTATPTLKTRVSAAVAATATGVARRASTLPVKAVASPKPPPSRKWKPVDKEEGKRRLSSTSVGSGRRSSIGLRKESIRSAPTKKEQQITSFNLDKNEDLSICNVPEPEMKLQDIEYSYLNEAEEKTVQSLSDLEKGIDDIVRDDQEPLNFAKIENAINHADPTVVISGSSTISGQLETPADTKTKELESSSKQGLARNMNVTNSSDKVEKNADNSHEEVREKEVKVVEVAAEEQAAIVSKAVESKEIEPAVEKKQENSVPQRQQEKTRRKYDSPVSNDVIEETANKLREMRRNKVRALAGAFETVISLQEK</sequence>
<dbReference type="InterPro" id="IPR012417">
    <property type="entry name" value="CaM-bd_dom_pln"/>
</dbReference>
<dbReference type="Pfam" id="PF07839">
    <property type="entry name" value="CaM_binding"/>
    <property type="match status" value="1"/>
</dbReference>
<feature type="compositionally biased region" description="Polar residues" evidence="1">
    <location>
        <begin position="52"/>
        <end position="61"/>
    </location>
</feature>
<feature type="compositionally biased region" description="Basic and acidic residues" evidence="1">
    <location>
        <begin position="345"/>
        <end position="354"/>
    </location>
</feature>
<dbReference type="PANTHER" id="PTHR33349:SF41">
    <property type="entry name" value="EMB|CAB62594.1"/>
    <property type="match status" value="1"/>
</dbReference>
<keyword evidence="4" id="KW-1185">Reference proteome</keyword>
<name>A0ABD1GKL3_SALDI</name>
<feature type="compositionally biased region" description="Basic and acidic residues" evidence="1">
    <location>
        <begin position="324"/>
        <end position="338"/>
    </location>
</feature>
<reference evidence="3 4" key="1">
    <citation type="submission" date="2024-06" db="EMBL/GenBank/DDBJ databases">
        <title>A chromosome level genome sequence of Diviner's sage (Salvia divinorum).</title>
        <authorList>
            <person name="Ford S.A."/>
            <person name="Ro D.-K."/>
            <person name="Ness R.W."/>
            <person name="Phillips M.A."/>
        </authorList>
    </citation>
    <scope>NUCLEOTIDE SEQUENCE [LARGE SCALE GENOMIC DNA]</scope>
    <source>
        <strain evidence="3">SAF-2024a</strain>
        <tissue evidence="3">Leaf</tissue>
    </source>
</reference>
<feature type="compositionally biased region" description="Polar residues" evidence="1">
    <location>
        <begin position="71"/>
        <end position="88"/>
    </location>
</feature>
<feature type="compositionally biased region" description="Low complexity" evidence="1">
    <location>
        <begin position="102"/>
        <end position="118"/>
    </location>
</feature>
<feature type="region of interest" description="Disordered" evidence="1">
    <location>
        <begin position="102"/>
        <end position="171"/>
    </location>
</feature>
<proteinExistence type="predicted"/>
<feature type="compositionally biased region" description="Basic and acidic residues" evidence="1">
    <location>
        <begin position="154"/>
        <end position="168"/>
    </location>
</feature>
<evidence type="ECO:0000313" key="3">
    <source>
        <dbReference type="EMBL" id="KAL1544666.1"/>
    </source>
</evidence>
<feature type="compositionally biased region" description="Basic and acidic residues" evidence="1">
    <location>
        <begin position="128"/>
        <end position="137"/>
    </location>
</feature>
<organism evidence="3 4">
    <name type="scientific">Salvia divinorum</name>
    <name type="common">Maria pastora</name>
    <name type="synonym">Diviner's sage</name>
    <dbReference type="NCBI Taxonomy" id="28513"/>
    <lineage>
        <taxon>Eukaryota</taxon>
        <taxon>Viridiplantae</taxon>
        <taxon>Streptophyta</taxon>
        <taxon>Embryophyta</taxon>
        <taxon>Tracheophyta</taxon>
        <taxon>Spermatophyta</taxon>
        <taxon>Magnoliopsida</taxon>
        <taxon>eudicotyledons</taxon>
        <taxon>Gunneridae</taxon>
        <taxon>Pentapetalae</taxon>
        <taxon>asterids</taxon>
        <taxon>lamiids</taxon>
        <taxon>Lamiales</taxon>
        <taxon>Lamiaceae</taxon>
        <taxon>Nepetoideae</taxon>
        <taxon>Mentheae</taxon>
        <taxon>Salviinae</taxon>
        <taxon>Salvia</taxon>
        <taxon>Salvia subgen. Calosphace</taxon>
    </lineage>
</organism>
<evidence type="ECO:0000256" key="1">
    <source>
        <dbReference type="SAM" id="MobiDB-lite"/>
    </source>
</evidence>
<comment type="caution">
    <text evidence="3">The sequence shown here is derived from an EMBL/GenBank/DDBJ whole genome shotgun (WGS) entry which is preliminary data.</text>
</comment>
<feature type="compositionally biased region" description="Basic and acidic residues" evidence="1">
    <location>
        <begin position="1"/>
        <end position="15"/>
    </location>
</feature>
<feature type="region of interest" description="Disordered" evidence="1">
    <location>
        <begin position="252"/>
        <end position="303"/>
    </location>
</feature>
<feature type="compositionally biased region" description="Basic and acidic residues" evidence="1">
    <location>
        <begin position="288"/>
        <end position="303"/>
    </location>
</feature>
<dbReference type="SMART" id="SM01054">
    <property type="entry name" value="CaM_binding"/>
    <property type="match status" value="1"/>
</dbReference>
<dbReference type="EMBL" id="JBEAFC010000008">
    <property type="protein sequence ID" value="KAL1544666.1"/>
    <property type="molecule type" value="Genomic_DNA"/>
</dbReference>
<dbReference type="Proteomes" id="UP001567538">
    <property type="component" value="Unassembled WGS sequence"/>
</dbReference>
<evidence type="ECO:0000313" key="4">
    <source>
        <dbReference type="Proteomes" id="UP001567538"/>
    </source>
</evidence>
<feature type="compositionally biased region" description="Low complexity" evidence="1">
    <location>
        <begin position="140"/>
        <end position="153"/>
    </location>
</feature>
<feature type="compositionally biased region" description="Basic and acidic residues" evidence="1">
    <location>
        <begin position="262"/>
        <end position="271"/>
    </location>
</feature>
<feature type="region of interest" description="Disordered" evidence="1">
    <location>
        <begin position="1"/>
        <end position="88"/>
    </location>
</feature>
<gene>
    <name evidence="3" type="ORF">AAHA92_21488</name>
</gene>
<accession>A0ABD1GKL3</accession>
<protein>
    <recommendedName>
        <fullName evidence="2">Calmodulin-binding domain-containing protein</fullName>
    </recommendedName>
</protein>